<sequence length="112" mass="12165">MRGRREQSFLEEQQKGLVWVSGATECRPPVLENARGGVKGVLSAPSRSRPASPTHGIGLRTVRSVSGQLSALSLPTQAPIDPRGPIRDEVLFGKAGARNRSKPEMVEDDEEY</sequence>
<dbReference type="AlphaFoldDB" id="A0A426Z2U8"/>
<gene>
    <name evidence="2" type="ORF">B296_00046713</name>
</gene>
<evidence type="ECO:0000256" key="1">
    <source>
        <dbReference type="SAM" id="MobiDB-lite"/>
    </source>
</evidence>
<dbReference type="Proteomes" id="UP000287651">
    <property type="component" value="Unassembled WGS sequence"/>
</dbReference>
<comment type="caution">
    <text evidence="2">The sequence shown here is derived from an EMBL/GenBank/DDBJ whole genome shotgun (WGS) entry which is preliminary data.</text>
</comment>
<feature type="region of interest" description="Disordered" evidence="1">
    <location>
        <begin position="73"/>
        <end position="112"/>
    </location>
</feature>
<organism evidence="2 3">
    <name type="scientific">Ensete ventricosum</name>
    <name type="common">Abyssinian banana</name>
    <name type="synonym">Musa ensete</name>
    <dbReference type="NCBI Taxonomy" id="4639"/>
    <lineage>
        <taxon>Eukaryota</taxon>
        <taxon>Viridiplantae</taxon>
        <taxon>Streptophyta</taxon>
        <taxon>Embryophyta</taxon>
        <taxon>Tracheophyta</taxon>
        <taxon>Spermatophyta</taxon>
        <taxon>Magnoliopsida</taxon>
        <taxon>Liliopsida</taxon>
        <taxon>Zingiberales</taxon>
        <taxon>Musaceae</taxon>
        <taxon>Ensete</taxon>
    </lineage>
</organism>
<dbReference type="EMBL" id="AMZH03008754">
    <property type="protein sequence ID" value="RRT58296.1"/>
    <property type="molecule type" value="Genomic_DNA"/>
</dbReference>
<evidence type="ECO:0000313" key="3">
    <source>
        <dbReference type="Proteomes" id="UP000287651"/>
    </source>
</evidence>
<name>A0A426Z2U8_ENSVE</name>
<evidence type="ECO:0000313" key="2">
    <source>
        <dbReference type="EMBL" id="RRT58296.1"/>
    </source>
</evidence>
<proteinExistence type="predicted"/>
<reference evidence="2 3" key="1">
    <citation type="journal article" date="2014" name="Agronomy (Basel)">
        <title>A Draft Genome Sequence for Ensete ventricosum, the Drought-Tolerant Tree Against Hunger.</title>
        <authorList>
            <person name="Harrison J."/>
            <person name="Moore K.A."/>
            <person name="Paszkiewicz K."/>
            <person name="Jones T."/>
            <person name="Grant M."/>
            <person name="Ambacheew D."/>
            <person name="Muzemil S."/>
            <person name="Studholme D.J."/>
        </authorList>
    </citation>
    <scope>NUCLEOTIDE SEQUENCE [LARGE SCALE GENOMIC DNA]</scope>
</reference>
<protein>
    <submittedName>
        <fullName evidence="2">Uncharacterized protein</fullName>
    </submittedName>
</protein>
<accession>A0A426Z2U8</accession>